<accession>A0AAV1CQK7</accession>
<dbReference type="PANTHER" id="PTHR48047:SF143">
    <property type="entry name" value="UDP-GLYCOSYLTRANSFERASE 73D1"/>
    <property type="match status" value="1"/>
</dbReference>
<keyword evidence="2" id="KW-0328">Glycosyltransferase</keyword>
<dbReference type="FunFam" id="3.40.50.2000:FF:000071">
    <property type="entry name" value="Glycosyltransferase"/>
    <property type="match status" value="1"/>
</dbReference>
<feature type="domain" description="Glycosyltransferase N-terminal" evidence="4">
    <location>
        <begin position="16"/>
        <end position="255"/>
    </location>
</feature>
<keyword evidence="3" id="KW-0808">Transferase</keyword>
<keyword evidence="6" id="KW-1185">Reference proteome</keyword>
<evidence type="ECO:0000313" key="6">
    <source>
        <dbReference type="Proteomes" id="UP001161247"/>
    </source>
</evidence>
<dbReference type="Pfam" id="PF26168">
    <property type="entry name" value="Glyco_transf_N"/>
    <property type="match status" value="1"/>
</dbReference>
<dbReference type="EMBL" id="OX459120">
    <property type="protein sequence ID" value="CAI9097904.1"/>
    <property type="molecule type" value="Genomic_DNA"/>
</dbReference>
<evidence type="ECO:0000256" key="2">
    <source>
        <dbReference type="ARBA" id="ARBA00022676"/>
    </source>
</evidence>
<sequence length="363" mass="40649">MAPAMEIESNMQNLHFVLVPLLAQGHMIPMIDMTKLFAKRGVRVTLVITPNNALRSARAIRRARDSGLPIRVLEIPFPSKEVGLPPGCENLDSVPSKDLLRPFYRALDKLQGPLEKYLRENEYPPSCIISDKCLSWTSETAKKFQVPRIVFHGMCSFSLLSSHNVSLHRPHLAVDSDQEPFIIPGMPMRVEITRAKLPGSFVTLPCFNDIRDQMTQAESNAYGVVVNTFAELEHGCVEEYRKAINKKVWCIGPVSQCNKQNLDKFERGNPSSIDKNLIGVRVGVELPVRWGDEERVGVLVSKEQVEIAIERLMKDPEDGMERGVRARELALTAKNAMEDGGSTSFSISLLINDIMGQVRLRTS</sequence>
<dbReference type="PANTHER" id="PTHR48047">
    <property type="entry name" value="GLYCOSYLTRANSFERASE"/>
    <property type="match status" value="1"/>
</dbReference>
<dbReference type="AlphaFoldDB" id="A0AAV1CQK7"/>
<organism evidence="5 6">
    <name type="scientific">Oldenlandia corymbosa var. corymbosa</name>
    <dbReference type="NCBI Taxonomy" id="529605"/>
    <lineage>
        <taxon>Eukaryota</taxon>
        <taxon>Viridiplantae</taxon>
        <taxon>Streptophyta</taxon>
        <taxon>Embryophyta</taxon>
        <taxon>Tracheophyta</taxon>
        <taxon>Spermatophyta</taxon>
        <taxon>Magnoliopsida</taxon>
        <taxon>eudicotyledons</taxon>
        <taxon>Gunneridae</taxon>
        <taxon>Pentapetalae</taxon>
        <taxon>asterids</taxon>
        <taxon>lamiids</taxon>
        <taxon>Gentianales</taxon>
        <taxon>Rubiaceae</taxon>
        <taxon>Rubioideae</taxon>
        <taxon>Spermacoceae</taxon>
        <taxon>Hedyotis-Oldenlandia complex</taxon>
        <taxon>Oldenlandia</taxon>
    </lineage>
</organism>
<dbReference type="SUPFAM" id="SSF53756">
    <property type="entry name" value="UDP-Glycosyltransferase/glycogen phosphorylase"/>
    <property type="match status" value="1"/>
</dbReference>
<proteinExistence type="inferred from homology"/>
<evidence type="ECO:0000256" key="1">
    <source>
        <dbReference type="ARBA" id="ARBA00009995"/>
    </source>
</evidence>
<reference evidence="5" key="1">
    <citation type="submission" date="2023-03" db="EMBL/GenBank/DDBJ databases">
        <authorList>
            <person name="Julca I."/>
        </authorList>
    </citation>
    <scope>NUCLEOTIDE SEQUENCE</scope>
</reference>
<name>A0AAV1CQK7_OLDCO</name>
<evidence type="ECO:0000313" key="5">
    <source>
        <dbReference type="EMBL" id="CAI9097904.1"/>
    </source>
</evidence>
<evidence type="ECO:0000256" key="3">
    <source>
        <dbReference type="ARBA" id="ARBA00022679"/>
    </source>
</evidence>
<protein>
    <submittedName>
        <fullName evidence="5">OLC1v1034423C1</fullName>
    </submittedName>
</protein>
<evidence type="ECO:0000259" key="4">
    <source>
        <dbReference type="Pfam" id="PF26168"/>
    </source>
</evidence>
<dbReference type="InterPro" id="IPR058980">
    <property type="entry name" value="Glyco_transf_N"/>
</dbReference>
<dbReference type="Gene3D" id="3.40.50.2000">
    <property type="entry name" value="Glycogen Phosphorylase B"/>
    <property type="match status" value="3"/>
</dbReference>
<dbReference type="Proteomes" id="UP001161247">
    <property type="component" value="Chromosome 3"/>
</dbReference>
<dbReference type="GO" id="GO:0035251">
    <property type="term" value="F:UDP-glucosyltransferase activity"/>
    <property type="evidence" value="ECO:0007669"/>
    <property type="project" value="TreeGrafter"/>
</dbReference>
<comment type="similarity">
    <text evidence="1">Belongs to the UDP-glycosyltransferase family.</text>
</comment>
<gene>
    <name evidence="5" type="ORF">OLC1_LOCUS8260</name>
</gene>